<reference evidence="5 6" key="1">
    <citation type="journal article" date="2019" name="Nat. Plants">
        <title>Stout camphor tree genome fills gaps in understanding of flowering plant genome evolution.</title>
        <authorList>
            <person name="Chaw S.M."/>
            <person name="Liu Y.C."/>
            <person name="Wu Y.W."/>
            <person name="Wang H.Y."/>
            <person name="Lin C.I."/>
            <person name="Wu C.S."/>
            <person name="Ke H.M."/>
            <person name="Chang L.Y."/>
            <person name="Hsu C.Y."/>
            <person name="Yang H.T."/>
            <person name="Sudianto E."/>
            <person name="Hsu M.H."/>
            <person name="Wu K.P."/>
            <person name="Wang L.N."/>
            <person name="Leebens-Mack J.H."/>
            <person name="Tsai I.J."/>
        </authorList>
    </citation>
    <scope>NUCLEOTIDE SEQUENCE [LARGE SCALE GENOMIC DNA]</scope>
    <source>
        <strain evidence="6">cv. Chaw 1501</strain>
        <tissue evidence="5">Young leaves</tissue>
    </source>
</reference>
<protein>
    <submittedName>
        <fullName evidence="5">40S ribosomal protein S27-2</fullName>
    </submittedName>
</protein>
<keyword evidence="3" id="KW-0687">Ribonucleoprotein</keyword>
<name>A0A443PJG1_9MAGN</name>
<dbReference type="Gene3D" id="2.20.25.100">
    <property type="entry name" value="Zn-binding ribosomal proteins"/>
    <property type="match status" value="1"/>
</dbReference>
<comment type="caution">
    <text evidence="5">The sequence shown here is derived from an EMBL/GenBank/DDBJ whole genome shotgun (WGS) entry which is preliminary data.</text>
</comment>
<dbReference type="PANTHER" id="PTHR11594">
    <property type="entry name" value="40S RIBOSOMAL PROTEIN S27"/>
    <property type="match status" value="1"/>
</dbReference>
<feature type="region of interest" description="Disordered" evidence="4">
    <location>
        <begin position="88"/>
        <end position="186"/>
    </location>
</feature>
<keyword evidence="6" id="KW-1185">Reference proteome</keyword>
<organism evidence="5 6">
    <name type="scientific">Cinnamomum micranthum f. kanehirae</name>
    <dbReference type="NCBI Taxonomy" id="337451"/>
    <lineage>
        <taxon>Eukaryota</taxon>
        <taxon>Viridiplantae</taxon>
        <taxon>Streptophyta</taxon>
        <taxon>Embryophyta</taxon>
        <taxon>Tracheophyta</taxon>
        <taxon>Spermatophyta</taxon>
        <taxon>Magnoliopsida</taxon>
        <taxon>Magnoliidae</taxon>
        <taxon>Laurales</taxon>
        <taxon>Lauraceae</taxon>
        <taxon>Cinnamomum</taxon>
    </lineage>
</organism>
<evidence type="ECO:0000256" key="1">
    <source>
        <dbReference type="ARBA" id="ARBA00022833"/>
    </source>
</evidence>
<dbReference type="InterPro" id="IPR000592">
    <property type="entry name" value="Ribosomal_eS27"/>
</dbReference>
<feature type="compositionally biased region" description="Low complexity" evidence="4">
    <location>
        <begin position="112"/>
        <end position="123"/>
    </location>
</feature>
<dbReference type="OrthoDB" id="1739832at2759"/>
<dbReference type="AlphaFoldDB" id="A0A443PJG1"/>
<accession>A0A443PJG1</accession>
<dbReference type="GO" id="GO:0006412">
    <property type="term" value="P:translation"/>
    <property type="evidence" value="ECO:0007669"/>
    <property type="project" value="InterPro"/>
</dbReference>
<dbReference type="Proteomes" id="UP000283530">
    <property type="component" value="Unassembled WGS sequence"/>
</dbReference>
<evidence type="ECO:0000256" key="2">
    <source>
        <dbReference type="ARBA" id="ARBA00022980"/>
    </source>
</evidence>
<dbReference type="GO" id="GO:0003735">
    <property type="term" value="F:structural constituent of ribosome"/>
    <property type="evidence" value="ECO:0007669"/>
    <property type="project" value="InterPro"/>
</dbReference>
<dbReference type="STRING" id="337451.A0A443PJG1"/>
<dbReference type="InterPro" id="IPR023407">
    <property type="entry name" value="Ribosomal_eS27_Zn-bd_dom_sf"/>
</dbReference>
<gene>
    <name evidence="5" type="ORF">CKAN_02003900</name>
</gene>
<sequence>MYEVACLGTSLHEVLPNDIDLLNPPTKIEKRRHKLKRLVQSPNSFFMTKRQSFVNNLEDSNKYAGDDRLFVLRHWEYERTVPEVARIDKVPHNLENPPMTKPPSKESDPEVAELAEPSSSPCSEEGESMQSRRPVVKDLESLLFGGQARHAPAPPGTAPDHISASKFSAASAASPPASAASPSSRV</sequence>
<evidence type="ECO:0000256" key="3">
    <source>
        <dbReference type="ARBA" id="ARBA00023274"/>
    </source>
</evidence>
<proteinExistence type="predicted"/>
<feature type="compositionally biased region" description="Low complexity" evidence="4">
    <location>
        <begin position="164"/>
        <end position="186"/>
    </location>
</feature>
<dbReference type="EMBL" id="QPKB01000008">
    <property type="protein sequence ID" value="RWR90910.1"/>
    <property type="molecule type" value="Genomic_DNA"/>
</dbReference>
<keyword evidence="2 5" id="KW-0689">Ribosomal protein</keyword>
<keyword evidence="1" id="KW-0862">Zinc</keyword>
<evidence type="ECO:0000313" key="5">
    <source>
        <dbReference type="EMBL" id="RWR90910.1"/>
    </source>
</evidence>
<evidence type="ECO:0000256" key="4">
    <source>
        <dbReference type="SAM" id="MobiDB-lite"/>
    </source>
</evidence>
<evidence type="ECO:0000313" key="6">
    <source>
        <dbReference type="Proteomes" id="UP000283530"/>
    </source>
</evidence>
<dbReference type="GO" id="GO:0005840">
    <property type="term" value="C:ribosome"/>
    <property type="evidence" value="ECO:0007669"/>
    <property type="project" value="UniProtKB-KW"/>
</dbReference>
<dbReference type="GO" id="GO:1990904">
    <property type="term" value="C:ribonucleoprotein complex"/>
    <property type="evidence" value="ECO:0007669"/>
    <property type="project" value="UniProtKB-KW"/>
</dbReference>